<dbReference type="KEGG" id="scc:Spico_1800"/>
<dbReference type="Pfam" id="PF04102">
    <property type="entry name" value="SlyX"/>
    <property type="match status" value="1"/>
</dbReference>
<dbReference type="Proteomes" id="UP000007939">
    <property type="component" value="Chromosome"/>
</dbReference>
<evidence type="ECO:0000313" key="1">
    <source>
        <dbReference type="EMBL" id="AEC02998.1"/>
    </source>
</evidence>
<proteinExistence type="predicted"/>
<dbReference type="RefSeq" id="WP_013740391.1">
    <property type="nucleotide sequence ID" value="NC_015436.1"/>
</dbReference>
<dbReference type="InterPro" id="IPR007236">
    <property type="entry name" value="SlyX"/>
</dbReference>
<dbReference type="EMBL" id="CP002659">
    <property type="protein sequence ID" value="AEC02998.1"/>
    <property type="molecule type" value="Genomic_DNA"/>
</dbReference>
<organism evidence="1 2">
    <name type="scientific">Parasphaerochaeta coccoides (strain ATCC BAA-1237 / DSM 17374 / SPN1)</name>
    <name type="common">Sphaerochaeta coccoides</name>
    <dbReference type="NCBI Taxonomy" id="760011"/>
    <lineage>
        <taxon>Bacteria</taxon>
        <taxon>Pseudomonadati</taxon>
        <taxon>Spirochaetota</taxon>
        <taxon>Spirochaetia</taxon>
        <taxon>Spirochaetales</taxon>
        <taxon>Sphaerochaetaceae</taxon>
        <taxon>Parasphaerochaeta</taxon>
    </lineage>
</organism>
<reference evidence="1 2" key="2">
    <citation type="journal article" date="2012" name="Stand. Genomic Sci.">
        <title>Complete genome sequence of the termite hindgut bacterium Spirochaeta coccoides type strain (SPN1(T)), reclassification in the genus Sphaerochaeta as Sphaerochaeta coccoides comb. nov. and emendations of the family Spirochaetaceae and the genus Sphaerochaeta.</title>
        <authorList>
            <person name="Abt B."/>
            <person name="Han C."/>
            <person name="Scheuner C."/>
            <person name="Lu M."/>
            <person name="Lapidus A."/>
            <person name="Nolan M."/>
            <person name="Lucas S."/>
            <person name="Hammon N."/>
            <person name="Deshpande S."/>
            <person name="Cheng J.F."/>
            <person name="Tapia R."/>
            <person name="Goodwin L.A."/>
            <person name="Pitluck S."/>
            <person name="Liolios K."/>
            <person name="Pagani I."/>
            <person name="Ivanova N."/>
            <person name="Mavromatis K."/>
            <person name="Mikhailova N."/>
            <person name="Huntemann M."/>
            <person name="Pati A."/>
            <person name="Chen A."/>
            <person name="Palaniappan K."/>
            <person name="Land M."/>
            <person name="Hauser L."/>
            <person name="Brambilla E.M."/>
            <person name="Rohde M."/>
            <person name="Spring S."/>
            <person name="Gronow S."/>
            <person name="Goker M."/>
            <person name="Woyke T."/>
            <person name="Bristow J."/>
            <person name="Eisen J.A."/>
            <person name="Markowitz V."/>
            <person name="Hugenholtz P."/>
            <person name="Kyrpides N.C."/>
            <person name="Klenk H.P."/>
            <person name="Detter J.C."/>
        </authorList>
    </citation>
    <scope>NUCLEOTIDE SEQUENCE [LARGE SCALE GENOMIC DNA]</scope>
    <source>
        <strain evidence="2">ATCC BAA-1237 / DSM 17374 / SPN1</strain>
    </source>
</reference>
<dbReference type="Gene3D" id="1.20.5.170">
    <property type="match status" value="1"/>
</dbReference>
<dbReference type="AlphaFoldDB" id="F4GLV7"/>
<protein>
    <submittedName>
        <fullName evidence="1">SlyX family protein</fullName>
    </submittedName>
</protein>
<reference evidence="2" key="1">
    <citation type="submission" date="2011-04" db="EMBL/GenBank/DDBJ databases">
        <title>The complete genome of Spirochaeta coccoides DSM 17374.</title>
        <authorList>
            <person name="Lucas S."/>
            <person name="Copeland A."/>
            <person name="Lapidus A."/>
            <person name="Bruce D."/>
            <person name="Goodwin L."/>
            <person name="Pitluck S."/>
            <person name="Peters L."/>
            <person name="Kyrpides N."/>
            <person name="Mavromatis K."/>
            <person name="Pagani I."/>
            <person name="Ivanova N."/>
            <person name="Ovchinnikova G."/>
            <person name="Lu M."/>
            <person name="Detter J.C."/>
            <person name="Tapia R."/>
            <person name="Han C."/>
            <person name="Land M."/>
            <person name="Hauser L."/>
            <person name="Markowitz V."/>
            <person name="Cheng J.-F."/>
            <person name="Hugenholtz P."/>
            <person name="Woyke T."/>
            <person name="Wu D."/>
            <person name="Spring S."/>
            <person name="Schroeder M."/>
            <person name="Brambilla E."/>
            <person name="Klenk H.-P."/>
            <person name="Eisen J.A."/>
        </authorList>
    </citation>
    <scope>NUCLEOTIDE SEQUENCE [LARGE SCALE GENOMIC DNA]</scope>
    <source>
        <strain evidence="2">ATCC BAA-1237 / DSM 17374 / SPN1</strain>
    </source>
</reference>
<dbReference type="HOGENOM" id="CLU_180796_1_2_12"/>
<keyword evidence="2" id="KW-1185">Reference proteome</keyword>
<sequence length="68" mass="7943">MEQDERFTALETKISYLEDTVRTLDAIVRGHHDELEILKKEVKFLSGKVSDLMEIEGSSRPERKPPHY</sequence>
<evidence type="ECO:0000313" key="2">
    <source>
        <dbReference type="Proteomes" id="UP000007939"/>
    </source>
</evidence>
<accession>F4GLV7</accession>
<name>F4GLV7_PARC1</name>
<gene>
    <name evidence="1" type="ordered locus">Spico_1800</name>
</gene>